<protein>
    <submittedName>
        <fullName evidence="1">Uncharacterized protein</fullName>
    </submittedName>
</protein>
<dbReference type="EMBL" id="AP015391">
    <property type="protein sequence ID" value="BAU03407.1"/>
    <property type="molecule type" value="Genomic_DNA"/>
</dbReference>
<gene>
    <name evidence="1" type="primary">Vigan.UMG099600</name>
    <name evidence="1" type="ORF">VIGAN_UM099600</name>
</gene>
<reference evidence="1" key="1">
    <citation type="journal article" date="2015" name="Sci. Rep.">
        <title>The power of single molecule real-time sequencing technology in the de novo assembly of a eukaryotic genome.</title>
        <authorList>
            <person name="Sakai H."/>
            <person name="Naito K."/>
            <person name="Ogiso-Tanaka E."/>
            <person name="Takahashi Y."/>
            <person name="Iseki K."/>
            <person name="Muto C."/>
            <person name="Satou K."/>
            <person name="Teruya K."/>
            <person name="Shiroma A."/>
            <person name="Shimoji M."/>
            <person name="Hirano T."/>
            <person name="Itoh T."/>
            <person name="Kaga A."/>
            <person name="Tomooka N."/>
        </authorList>
    </citation>
    <scope>NUCLEOTIDE SEQUENCE</scope>
</reference>
<organism evidence="1">
    <name type="scientific">Vigna angularis var. angularis</name>
    <dbReference type="NCBI Taxonomy" id="157739"/>
    <lineage>
        <taxon>Eukaryota</taxon>
        <taxon>Viridiplantae</taxon>
        <taxon>Streptophyta</taxon>
        <taxon>Embryophyta</taxon>
        <taxon>Tracheophyta</taxon>
        <taxon>Spermatophyta</taxon>
        <taxon>Magnoliopsida</taxon>
        <taxon>eudicotyledons</taxon>
        <taxon>Gunneridae</taxon>
        <taxon>Pentapetalae</taxon>
        <taxon>rosids</taxon>
        <taxon>fabids</taxon>
        <taxon>Fabales</taxon>
        <taxon>Fabaceae</taxon>
        <taxon>Papilionoideae</taxon>
        <taxon>50 kb inversion clade</taxon>
        <taxon>NPAAA clade</taxon>
        <taxon>indigoferoid/millettioid clade</taxon>
        <taxon>Phaseoleae</taxon>
        <taxon>Vigna</taxon>
    </lineage>
</organism>
<proteinExistence type="predicted"/>
<accession>A0A0S3TE97</accession>
<feature type="non-terminal residue" evidence="1">
    <location>
        <position position="1"/>
    </location>
</feature>
<evidence type="ECO:0000313" key="1">
    <source>
        <dbReference type="EMBL" id="BAU03407.1"/>
    </source>
</evidence>
<sequence>GSFCFFFTDKPRWVIFVAPPGGVSLLLGSREFMVEKGDTLILLFFFYCEPPRFLFSREQTQRWGENVLSFRAEAETLQRRGGGAAMTERWCGKVVTRSR</sequence>
<dbReference type="AlphaFoldDB" id="A0A0S3TE97"/>
<name>A0A0S3TE97_PHAAN</name>